<dbReference type="NCBIfam" id="TIGR00099">
    <property type="entry name" value="Cof-subfamily"/>
    <property type="match status" value="1"/>
</dbReference>
<dbReference type="Gene3D" id="3.40.50.1000">
    <property type="entry name" value="HAD superfamily/HAD-like"/>
    <property type="match status" value="1"/>
</dbReference>
<evidence type="ECO:0000313" key="2">
    <source>
        <dbReference type="Proteomes" id="UP000886748"/>
    </source>
</evidence>
<protein>
    <submittedName>
        <fullName evidence="1">HAD family phosphatase</fullName>
    </submittedName>
</protein>
<dbReference type="InterPro" id="IPR023214">
    <property type="entry name" value="HAD_sf"/>
</dbReference>
<dbReference type="GO" id="GO:0000287">
    <property type="term" value="F:magnesium ion binding"/>
    <property type="evidence" value="ECO:0007669"/>
    <property type="project" value="TreeGrafter"/>
</dbReference>
<dbReference type="InterPro" id="IPR006379">
    <property type="entry name" value="HAD-SF_hydro_IIB"/>
</dbReference>
<dbReference type="SFLD" id="SFLDG01144">
    <property type="entry name" value="C2.B.4:_PGP_Like"/>
    <property type="match status" value="1"/>
</dbReference>
<dbReference type="NCBIfam" id="TIGR01484">
    <property type="entry name" value="HAD-SF-IIB"/>
    <property type="match status" value="1"/>
</dbReference>
<dbReference type="Gene3D" id="3.30.1240.10">
    <property type="match status" value="1"/>
</dbReference>
<proteinExistence type="predicted"/>
<dbReference type="Pfam" id="PF08282">
    <property type="entry name" value="Hydrolase_3"/>
    <property type="match status" value="1"/>
</dbReference>
<dbReference type="SUPFAM" id="SSF56784">
    <property type="entry name" value="HAD-like"/>
    <property type="match status" value="1"/>
</dbReference>
<dbReference type="SFLD" id="SFLDS00003">
    <property type="entry name" value="Haloacid_Dehalogenase"/>
    <property type="match status" value="1"/>
</dbReference>
<gene>
    <name evidence="1" type="ORF">IAD26_00040</name>
</gene>
<dbReference type="Proteomes" id="UP000886748">
    <property type="component" value="Unassembled WGS sequence"/>
</dbReference>
<organism evidence="1 2">
    <name type="scientific">Candidatus Limenecus avicola</name>
    <dbReference type="NCBI Taxonomy" id="2840847"/>
    <lineage>
        <taxon>Bacteria</taxon>
        <taxon>Bacillati</taxon>
        <taxon>Bacillota</taxon>
        <taxon>Clostridia</taxon>
        <taxon>Eubacteriales</taxon>
        <taxon>Clostridiaceae</taxon>
        <taxon>Clostridiaceae incertae sedis</taxon>
        <taxon>Candidatus Limenecus</taxon>
    </lineage>
</organism>
<dbReference type="GO" id="GO:0016791">
    <property type="term" value="F:phosphatase activity"/>
    <property type="evidence" value="ECO:0007669"/>
    <property type="project" value="TreeGrafter"/>
</dbReference>
<dbReference type="CDD" id="cd07516">
    <property type="entry name" value="HAD_Pase"/>
    <property type="match status" value="1"/>
</dbReference>
<name>A0A9D1MXZ8_9CLOT</name>
<dbReference type="EMBL" id="DVOD01000001">
    <property type="protein sequence ID" value="HIU91500.1"/>
    <property type="molecule type" value="Genomic_DNA"/>
</dbReference>
<sequence length="272" mass="30426">MSKIKMLVLDIDGTIFKKDYTASDRVKNTLQRLSDDGIKVVLCTGRMYAATKCIAQELGLTTPVICYQGGLVKDFNNNDTTLLEDTMDVELARDVINELKKRKLFFNLYINDVLMVEEDHELIRQYVDARNISYKVVGNCDNIDLTGVNKILAIDDNTTLIEDLQKELAKKYEGKLYVIRSTPRFCEFSSPSATKGNAVRFLAEKWGINKEEIMACGDQDNDIEMLLAAGVKVAMGNATEDLKKIADYVTETVDNDGVACAVAKFIGEKYAI</sequence>
<dbReference type="InterPro" id="IPR036412">
    <property type="entry name" value="HAD-like_sf"/>
</dbReference>
<dbReference type="PANTHER" id="PTHR10000:SF8">
    <property type="entry name" value="HAD SUPERFAMILY HYDROLASE-LIKE, TYPE 3"/>
    <property type="match status" value="1"/>
</dbReference>
<dbReference type="GO" id="GO:0005829">
    <property type="term" value="C:cytosol"/>
    <property type="evidence" value="ECO:0007669"/>
    <property type="project" value="TreeGrafter"/>
</dbReference>
<reference evidence="1" key="2">
    <citation type="journal article" date="2021" name="PeerJ">
        <title>Extensive microbial diversity within the chicken gut microbiome revealed by metagenomics and culture.</title>
        <authorList>
            <person name="Gilroy R."/>
            <person name="Ravi A."/>
            <person name="Getino M."/>
            <person name="Pursley I."/>
            <person name="Horton D.L."/>
            <person name="Alikhan N.F."/>
            <person name="Baker D."/>
            <person name="Gharbi K."/>
            <person name="Hall N."/>
            <person name="Watson M."/>
            <person name="Adriaenssens E.M."/>
            <person name="Foster-Nyarko E."/>
            <person name="Jarju S."/>
            <person name="Secka A."/>
            <person name="Antonio M."/>
            <person name="Oren A."/>
            <person name="Chaudhuri R.R."/>
            <person name="La Ragione R."/>
            <person name="Hildebrand F."/>
            <person name="Pallen M.J."/>
        </authorList>
    </citation>
    <scope>NUCLEOTIDE SEQUENCE</scope>
    <source>
        <strain evidence="1">CHK154-7741</strain>
    </source>
</reference>
<accession>A0A9D1MXZ8</accession>
<dbReference type="PANTHER" id="PTHR10000">
    <property type="entry name" value="PHOSPHOSERINE PHOSPHATASE"/>
    <property type="match status" value="1"/>
</dbReference>
<dbReference type="SFLD" id="SFLDG01140">
    <property type="entry name" value="C2.B:_Phosphomannomutase_and_P"/>
    <property type="match status" value="1"/>
</dbReference>
<dbReference type="InterPro" id="IPR000150">
    <property type="entry name" value="Cof"/>
</dbReference>
<comment type="caution">
    <text evidence="1">The sequence shown here is derived from an EMBL/GenBank/DDBJ whole genome shotgun (WGS) entry which is preliminary data.</text>
</comment>
<evidence type="ECO:0000313" key="1">
    <source>
        <dbReference type="EMBL" id="HIU91500.1"/>
    </source>
</evidence>
<dbReference type="AlphaFoldDB" id="A0A9D1MXZ8"/>
<reference evidence="1" key="1">
    <citation type="submission" date="2020-10" db="EMBL/GenBank/DDBJ databases">
        <authorList>
            <person name="Gilroy R."/>
        </authorList>
    </citation>
    <scope>NUCLEOTIDE SEQUENCE</scope>
    <source>
        <strain evidence="1">CHK154-7741</strain>
    </source>
</reference>